<dbReference type="EMBL" id="JAAHFQ010000061">
    <property type="protein sequence ID" value="NER26965.1"/>
    <property type="molecule type" value="Genomic_DNA"/>
</dbReference>
<dbReference type="GO" id="GO:0016491">
    <property type="term" value="F:oxidoreductase activity"/>
    <property type="evidence" value="ECO:0007669"/>
    <property type="project" value="InterPro"/>
</dbReference>
<dbReference type="Pfam" id="PF00881">
    <property type="entry name" value="Nitroreductase"/>
    <property type="match status" value="1"/>
</dbReference>
<dbReference type="InterPro" id="IPR000415">
    <property type="entry name" value="Nitroreductase-like"/>
</dbReference>
<dbReference type="CDD" id="cd02142">
    <property type="entry name" value="McbC_SagB-like_oxidoreductase"/>
    <property type="match status" value="1"/>
</dbReference>
<accession>A0A6B3N7Z8</accession>
<dbReference type="Gene3D" id="3.40.109.10">
    <property type="entry name" value="NADH Oxidase"/>
    <property type="match status" value="1"/>
</dbReference>
<dbReference type="InterPro" id="IPR020051">
    <property type="entry name" value="SagB-type_dehydrogenase"/>
</dbReference>
<dbReference type="Pfam" id="PF18679">
    <property type="entry name" value="HTH_57"/>
    <property type="match status" value="1"/>
</dbReference>
<evidence type="ECO:0000259" key="3">
    <source>
        <dbReference type="Pfam" id="PF22767"/>
    </source>
</evidence>
<dbReference type="PANTHER" id="PTHR43745:SF2">
    <property type="entry name" value="NITROREDUCTASE MJ1384-RELATED"/>
    <property type="match status" value="1"/>
</dbReference>
<evidence type="ECO:0000259" key="2">
    <source>
        <dbReference type="Pfam" id="PF18679"/>
    </source>
</evidence>
<dbReference type="PANTHER" id="PTHR43745">
    <property type="entry name" value="NITROREDUCTASE MJ1384-RELATED"/>
    <property type="match status" value="1"/>
</dbReference>
<dbReference type="Pfam" id="PF22767">
    <property type="entry name" value="ThcOx"/>
    <property type="match status" value="1"/>
</dbReference>
<dbReference type="InterPro" id="IPR052544">
    <property type="entry name" value="Bacteriocin_Proc_Enz"/>
</dbReference>
<feature type="domain" description="ThcOx helix turn helix" evidence="2">
    <location>
        <begin position="1"/>
        <end position="119"/>
    </location>
</feature>
<organism evidence="4">
    <name type="scientific">Symploca sp. SIO1C4</name>
    <dbReference type="NCBI Taxonomy" id="2607765"/>
    <lineage>
        <taxon>Bacteria</taxon>
        <taxon>Bacillati</taxon>
        <taxon>Cyanobacteriota</taxon>
        <taxon>Cyanophyceae</taxon>
        <taxon>Coleofasciculales</taxon>
        <taxon>Coleofasciculaceae</taxon>
        <taxon>Symploca</taxon>
    </lineage>
</organism>
<dbReference type="AlphaFoldDB" id="A0A6B3N7Z8"/>
<dbReference type="InterPro" id="IPR040776">
    <property type="entry name" value="ThcOx_HTH"/>
</dbReference>
<gene>
    <name evidence="4" type="ORF">F6J89_04855</name>
</gene>
<dbReference type="SUPFAM" id="SSF55469">
    <property type="entry name" value="FMN-dependent nitroreductase-like"/>
    <property type="match status" value="1"/>
</dbReference>
<dbReference type="InterPro" id="IPR054488">
    <property type="entry name" value="ThcOx_dom2"/>
</dbReference>
<proteinExistence type="predicted"/>
<protein>
    <submittedName>
        <fullName evidence="4">SagB/ThcOx family dehydrogenase</fullName>
    </submittedName>
</protein>
<feature type="domain" description="Nitroreductase" evidence="1">
    <location>
        <begin position="289"/>
        <end position="465"/>
    </location>
</feature>
<evidence type="ECO:0000313" key="4">
    <source>
        <dbReference type="EMBL" id="NER26965.1"/>
    </source>
</evidence>
<reference evidence="4" key="1">
    <citation type="submission" date="2019-11" db="EMBL/GenBank/DDBJ databases">
        <title>Genomic insights into an expanded diversity of filamentous marine cyanobacteria reveals the extraordinary biosynthetic potential of Moorea and Okeania.</title>
        <authorList>
            <person name="Ferreira Leao T."/>
            <person name="Wang M."/>
            <person name="Moss N."/>
            <person name="Da Silva R."/>
            <person name="Sanders J."/>
            <person name="Nurk S."/>
            <person name="Gurevich A."/>
            <person name="Humphrey G."/>
            <person name="Reher R."/>
            <person name="Zhu Q."/>
            <person name="Belda-Ferre P."/>
            <person name="Glukhov E."/>
            <person name="Rex R."/>
            <person name="Dorrestein P.C."/>
            <person name="Knight R."/>
            <person name="Pevzner P."/>
            <person name="Gerwick W.H."/>
            <person name="Gerwick L."/>
        </authorList>
    </citation>
    <scope>NUCLEOTIDE SEQUENCE</scope>
    <source>
        <strain evidence="4">SIO1C4</strain>
    </source>
</reference>
<sequence>MTQPFVLHFKPSISRIEESTDHVLVQSHIANGNVPQYKLDIKQVSPGLLTVFRTLGNDGATEKDLSNLVLDADGFSELPKLYYYLQKFIDLGMICHTIVCEGYPLATRLPIYPTQKFQFTDIKIDQKYVLSRFAYSYKEQEQLVLSSPLVSAQIILANWKGAAVIAELTQPQTCQELCTRIPDISQQLMQLFLSLLLSTKMLCEVKMDGKTEEETNKNLVSWEFHDLLFHCRHRKGKHSYPTGKTFRFLDKLEQPPLAKTKMSNDIIELYRPDLKKLKDEDYSFTWVLEARQSIRSYKDEPITDRQLGEFLYRSARNKRIIYKDYGECTHRPYANGGGRYELELYTIINTCNNITSGIYHYCPQEHQLCRLSGRNSYVEALLEDAYFATGKASMPQVLFVYAARFSRIAWVYESIAYSLILKDVGCLQQTMYLVATAMNLAPCAIGCGNSDLFATAVGADYYEETSVGEFILGSNTEI</sequence>
<dbReference type="InterPro" id="IPR029479">
    <property type="entry name" value="Nitroreductase"/>
</dbReference>
<dbReference type="NCBIfam" id="TIGR03605">
    <property type="entry name" value="antibiot_sagB"/>
    <property type="match status" value="1"/>
</dbReference>
<comment type="caution">
    <text evidence="4">The sequence shown here is derived from an EMBL/GenBank/DDBJ whole genome shotgun (WGS) entry which is preliminary data.</text>
</comment>
<name>A0A6B3N7Z8_9CYAN</name>
<feature type="domain" description="Cyanobactin oxidase ThcOx second" evidence="3">
    <location>
        <begin position="128"/>
        <end position="238"/>
    </location>
</feature>
<evidence type="ECO:0000259" key="1">
    <source>
        <dbReference type="Pfam" id="PF00881"/>
    </source>
</evidence>